<feature type="transmembrane region" description="Helical" evidence="6">
    <location>
        <begin position="100"/>
        <end position="118"/>
    </location>
</feature>
<evidence type="ECO:0000256" key="4">
    <source>
        <dbReference type="ARBA" id="ARBA00022989"/>
    </source>
</evidence>
<keyword evidence="5 6" id="KW-0472">Membrane</keyword>
<proteinExistence type="predicted"/>
<dbReference type="OrthoDB" id="6730379at2759"/>
<feature type="transmembrane region" description="Helical" evidence="6">
    <location>
        <begin position="157"/>
        <end position="180"/>
    </location>
</feature>
<dbReference type="GO" id="GO:0016020">
    <property type="term" value="C:membrane"/>
    <property type="evidence" value="ECO:0007669"/>
    <property type="project" value="UniProtKB-SubCell"/>
</dbReference>
<feature type="transmembrane region" description="Helical" evidence="6">
    <location>
        <begin position="451"/>
        <end position="472"/>
    </location>
</feature>
<evidence type="ECO:0000313" key="9">
    <source>
        <dbReference type="Proteomes" id="UP000279236"/>
    </source>
</evidence>
<feature type="transmembrane region" description="Helical" evidence="6">
    <location>
        <begin position="419"/>
        <end position="439"/>
    </location>
</feature>
<dbReference type="RefSeq" id="XP_028477500.1">
    <property type="nucleotide sequence ID" value="XM_028622608.1"/>
</dbReference>
<comment type="subcellular location">
    <subcellularLocation>
        <location evidence="1">Membrane</location>
        <topology evidence="1">Multi-pass membrane protein</topology>
    </subcellularLocation>
</comment>
<dbReference type="PROSITE" id="PS50850">
    <property type="entry name" value="MFS"/>
    <property type="match status" value="1"/>
</dbReference>
<dbReference type="SUPFAM" id="SSF103473">
    <property type="entry name" value="MFS general substrate transporter"/>
    <property type="match status" value="1"/>
</dbReference>
<evidence type="ECO:0000256" key="6">
    <source>
        <dbReference type="SAM" id="Phobius"/>
    </source>
</evidence>
<evidence type="ECO:0000259" key="7">
    <source>
        <dbReference type="PROSITE" id="PS50850"/>
    </source>
</evidence>
<protein>
    <recommendedName>
        <fullName evidence="7">Major facilitator superfamily (MFS) profile domain-containing protein</fullName>
    </recommendedName>
</protein>
<sequence>MAPHTPEDKAAELAYVEDNIDFKAEQKVLERVEDNEAAGYVDPTLVVSESDDKRLRRTINRRILPLLCLGYLCQALDKGTVASASIMGWIEDVHAVGQDYAMTATILWCGIITAEPLANQLIRRLPMAKLLAGGICIWSILLIGIGFSMSIPPVFALRYLLGFFESLIGPVIISIMVQWYKVSEQPFVTSMWQCMLGTSSIITSLLAYGFYHLQGGKLKSWQYLHITIAIISFICSVIVFVFLPDSPTKAKWASEQDKKLLVERVRSNNQGLKQKHFKKEQMIEALTDPFTLCLFLLCVFNTLVVGGVGAFGGLLVTKAFGFSTLEAQLLNIPTGVISILTFIGIGYSVRKTGQTCLSMIGFTIPNIVGTVVLLTVTPGDKTKGGLVFAWYLMQIFGACYPAVLMLLARNVSGHTKRSIVYATTFAGWAGGNAASSQLFQAQWAPRYFNSLYIHLGLYACFIAMALITRQVLVSRNNKKIAAANERIAIEGEGIANLHAFEDLTDRANPDFRYCI</sequence>
<dbReference type="EMBL" id="RSCE01000004">
    <property type="protein sequence ID" value="RSH83548.1"/>
    <property type="molecule type" value="Genomic_DNA"/>
</dbReference>
<dbReference type="GeneID" id="39591779"/>
<dbReference type="GO" id="GO:0033229">
    <property type="term" value="F:cysteine transmembrane transporter activity"/>
    <property type="evidence" value="ECO:0007669"/>
    <property type="project" value="TreeGrafter"/>
</dbReference>
<evidence type="ECO:0000313" key="8">
    <source>
        <dbReference type="EMBL" id="RSH83548.1"/>
    </source>
</evidence>
<keyword evidence="4 6" id="KW-1133">Transmembrane helix</keyword>
<dbReference type="InterPro" id="IPR020846">
    <property type="entry name" value="MFS_dom"/>
</dbReference>
<comment type="caution">
    <text evidence="8">The sequence shown here is derived from an EMBL/GenBank/DDBJ whole genome shotgun (WGS) entry which is preliminary data.</text>
</comment>
<reference evidence="8 9" key="1">
    <citation type="submission" date="2018-11" db="EMBL/GenBank/DDBJ databases">
        <title>Genome sequence of Apiotrichum porosum DSM 27194.</title>
        <authorList>
            <person name="Aliyu H."/>
            <person name="Gorte O."/>
            <person name="Ochsenreither K."/>
        </authorList>
    </citation>
    <scope>NUCLEOTIDE SEQUENCE [LARGE SCALE GENOMIC DNA]</scope>
    <source>
        <strain evidence="8 9">DSM 27194</strain>
    </source>
</reference>
<dbReference type="AlphaFoldDB" id="A0A427XXD9"/>
<feature type="transmembrane region" description="Helical" evidence="6">
    <location>
        <begin position="356"/>
        <end position="376"/>
    </location>
</feature>
<name>A0A427XXD9_9TREE</name>
<dbReference type="Pfam" id="PF07690">
    <property type="entry name" value="MFS_1"/>
    <property type="match status" value="1"/>
</dbReference>
<feature type="transmembrane region" description="Helical" evidence="6">
    <location>
        <begin position="388"/>
        <end position="407"/>
    </location>
</feature>
<gene>
    <name evidence="8" type="ORF">EHS24_007236</name>
</gene>
<dbReference type="InterPro" id="IPR036259">
    <property type="entry name" value="MFS_trans_sf"/>
</dbReference>
<evidence type="ECO:0000256" key="3">
    <source>
        <dbReference type="ARBA" id="ARBA00022692"/>
    </source>
</evidence>
<feature type="transmembrane region" description="Helical" evidence="6">
    <location>
        <begin position="223"/>
        <end position="243"/>
    </location>
</feature>
<feature type="transmembrane region" description="Helical" evidence="6">
    <location>
        <begin position="328"/>
        <end position="349"/>
    </location>
</feature>
<evidence type="ECO:0000256" key="2">
    <source>
        <dbReference type="ARBA" id="ARBA00022448"/>
    </source>
</evidence>
<feature type="transmembrane region" description="Helical" evidence="6">
    <location>
        <begin position="192"/>
        <end position="211"/>
    </location>
</feature>
<keyword evidence="2" id="KW-0813">Transport</keyword>
<dbReference type="PANTHER" id="PTHR43791:SF63">
    <property type="entry name" value="HIGH AFFINITY CYSTEINE TRANSPORTER"/>
    <property type="match status" value="1"/>
</dbReference>
<dbReference type="InterPro" id="IPR011701">
    <property type="entry name" value="MFS"/>
</dbReference>
<evidence type="ECO:0000256" key="1">
    <source>
        <dbReference type="ARBA" id="ARBA00004141"/>
    </source>
</evidence>
<accession>A0A427XXD9</accession>
<organism evidence="8 9">
    <name type="scientific">Apiotrichum porosum</name>
    <dbReference type="NCBI Taxonomy" id="105984"/>
    <lineage>
        <taxon>Eukaryota</taxon>
        <taxon>Fungi</taxon>
        <taxon>Dikarya</taxon>
        <taxon>Basidiomycota</taxon>
        <taxon>Agaricomycotina</taxon>
        <taxon>Tremellomycetes</taxon>
        <taxon>Trichosporonales</taxon>
        <taxon>Trichosporonaceae</taxon>
        <taxon>Apiotrichum</taxon>
    </lineage>
</organism>
<keyword evidence="9" id="KW-1185">Reference proteome</keyword>
<dbReference type="Gene3D" id="1.20.1250.20">
    <property type="entry name" value="MFS general substrate transporter like domains"/>
    <property type="match status" value="1"/>
</dbReference>
<feature type="transmembrane region" description="Helical" evidence="6">
    <location>
        <begin position="292"/>
        <end position="316"/>
    </location>
</feature>
<feature type="transmembrane region" description="Helical" evidence="6">
    <location>
        <begin position="130"/>
        <end position="151"/>
    </location>
</feature>
<feature type="transmembrane region" description="Helical" evidence="6">
    <location>
        <begin position="63"/>
        <end position="88"/>
    </location>
</feature>
<dbReference type="Proteomes" id="UP000279236">
    <property type="component" value="Unassembled WGS sequence"/>
</dbReference>
<keyword evidence="3 6" id="KW-0812">Transmembrane</keyword>
<feature type="domain" description="Major facilitator superfamily (MFS) profile" evidence="7">
    <location>
        <begin position="63"/>
        <end position="477"/>
    </location>
</feature>
<evidence type="ECO:0000256" key="5">
    <source>
        <dbReference type="ARBA" id="ARBA00023136"/>
    </source>
</evidence>
<dbReference type="PANTHER" id="PTHR43791">
    <property type="entry name" value="PERMEASE-RELATED"/>
    <property type="match status" value="1"/>
</dbReference>